<dbReference type="InterPro" id="IPR036388">
    <property type="entry name" value="WH-like_DNA-bd_sf"/>
</dbReference>
<evidence type="ECO:0000313" key="3">
    <source>
        <dbReference type="EMBL" id="ODN66314.1"/>
    </source>
</evidence>
<dbReference type="InterPro" id="IPR039420">
    <property type="entry name" value="WalR-like"/>
</dbReference>
<dbReference type="InterPro" id="IPR016032">
    <property type="entry name" value="Sig_transdc_resp-reg_C-effctor"/>
</dbReference>
<dbReference type="PANTHER" id="PTHR43214">
    <property type="entry name" value="TWO-COMPONENT RESPONSE REGULATOR"/>
    <property type="match status" value="1"/>
</dbReference>
<gene>
    <name evidence="3" type="primary">degU</name>
    <name evidence="3" type="ORF">A9E74_01962</name>
</gene>
<dbReference type="SUPFAM" id="SSF52172">
    <property type="entry name" value="CheY-like"/>
    <property type="match status" value="1"/>
</dbReference>
<feature type="domain" description="HTH luxR-type" evidence="2">
    <location>
        <begin position="151"/>
        <end position="216"/>
    </location>
</feature>
<reference evidence="3 4" key="1">
    <citation type="submission" date="2016-07" db="EMBL/GenBank/DDBJ databases">
        <title>Draft Genome Sequence of Methylophaga muralis Bur 1.</title>
        <authorList>
            <person name="Vasilenko O.V."/>
            <person name="Doronina N.V."/>
            <person name="Shmareva M.N."/>
            <person name="Tarlachkov S.V."/>
            <person name="Mustakhimov I."/>
            <person name="Trotsenko Y.A."/>
        </authorList>
    </citation>
    <scope>NUCLEOTIDE SEQUENCE [LARGE SCALE GENOMIC DNA]</scope>
    <source>
        <strain evidence="3 4">Bur 1</strain>
    </source>
</reference>
<dbReference type="GO" id="GO:0006355">
    <property type="term" value="P:regulation of DNA-templated transcription"/>
    <property type="evidence" value="ECO:0007669"/>
    <property type="project" value="InterPro"/>
</dbReference>
<protein>
    <submittedName>
        <fullName evidence="3">Transcriptional regulatory protein DegU</fullName>
    </submittedName>
</protein>
<keyword evidence="4" id="KW-1185">Reference proteome</keyword>
<dbReference type="InterPro" id="IPR000792">
    <property type="entry name" value="Tscrpt_reg_LuxR_C"/>
</dbReference>
<name>A0A1E3GQL7_9GAMM</name>
<dbReference type="PATRIC" id="fig|291169.3.peg.1971"/>
<dbReference type="Gene3D" id="1.10.10.10">
    <property type="entry name" value="Winged helix-like DNA-binding domain superfamily/Winged helix DNA-binding domain"/>
    <property type="match status" value="1"/>
</dbReference>
<comment type="caution">
    <text evidence="3">The sequence shown here is derived from an EMBL/GenBank/DDBJ whole genome shotgun (WGS) entry which is preliminary data.</text>
</comment>
<evidence type="ECO:0000313" key="4">
    <source>
        <dbReference type="Proteomes" id="UP000094379"/>
    </source>
</evidence>
<dbReference type="Gene3D" id="3.40.50.2300">
    <property type="match status" value="1"/>
</dbReference>
<dbReference type="Pfam" id="PF00196">
    <property type="entry name" value="GerE"/>
    <property type="match status" value="1"/>
</dbReference>
<sequence length="216" mass="24171">MTVITETEKSLYLATADNDVARVITDALPAIYDVSLYKDINGLLEALKKQTAELVLCHQFLLDDNPSQIIGQLKKLCPDSRILVIGPPRPIPVQIAALKQGARGYFNQNLPMSKLQEALLLITNGEVWVERHVISGLIDEISHLPEVSEKQRRAAETLSPKELEVAKMVSHGATNKMIARNMNITERTVKAHLTTIFQKMNLPDRLSLAIVFRDLR</sequence>
<dbReference type="RefSeq" id="WP_069296386.1">
    <property type="nucleotide sequence ID" value="NZ_MCRI01000022.1"/>
</dbReference>
<dbReference type="PRINTS" id="PR00038">
    <property type="entry name" value="HTHLUXR"/>
</dbReference>
<accession>A0A1E3GQL7</accession>
<dbReference type="Proteomes" id="UP000094379">
    <property type="component" value="Unassembled WGS sequence"/>
</dbReference>
<organism evidence="3 4">
    <name type="scientific">Methylophaga muralis</name>
    <dbReference type="NCBI Taxonomy" id="291169"/>
    <lineage>
        <taxon>Bacteria</taxon>
        <taxon>Pseudomonadati</taxon>
        <taxon>Pseudomonadota</taxon>
        <taxon>Gammaproteobacteria</taxon>
        <taxon>Thiotrichales</taxon>
        <taxon>Piscirickettsiaceae</taxon>
        <taxon>Methylophaga</taxon>
    </lineage>
</organism>
<dbReference type="STRING" id="291169.A9E74_01962"/>
<dbReference type="GO" id="GO:0003677">
    <property type="term" value="F:DNA binding"/>
    <property type="evidence" value="ECO:0007669"/>
    <property type="project" value="UniProtKB-KW"/>
</dbReference>
<dbReference type="InterPro" id="IPR011006">
    <property type="entry name" value="CheY-like_superfamily"/>
</dbReference>
<dbReference type="AlphaFoldDB" id="A0A1E3GQL7"/>
<evidence type="ECO:0000259" key="2">
    <source>
        <dbReference type="PROSITE" id="PS50043"/>
    </source>
</evidence>
<evidence type="ECO:0000256" key="1">
    <source>
        <dbReference type="ARBA" id="ARBA00023125"/>
    </source>
</evidence>
<dbReference type="SMART" id="SM00421">
    <property type="entry name" value="HTH_LUXR"/>
    <property type="match status" value="1"/>
</dbReference>
<dbReference type="EMBL" id="MCRI01000022">
    <property type="protein sequence ID" value="ODN66314.1"/>
    <property type="molecule type" value="Genomic_DNA"/>
</dbReference>
<dbReference type="PROSITE" id="PS50043">
    <property type="entry name" value="HTH_LUXR_2"/>
    <property type="match status" value="1"/>
</dbReference>
<keyword evidence="1" id="KW-0238">DNA-binding</keyword>
<dbReference type="PANTHER" id="PTHR43214:SF37">
    <property type="entry name" value="TRANSCRIPTIONAL REGULATORY PROTEIN YDFI"/>
    <property type="match status" value="1"/>
</dbReference>
<dbReference type="SUPFAM" id="SSF46894">
    <property type="entry name" value="C-terminal effector domain of the bipartite response regulators"/>
    <property type="match status" value="1"/>
</dbReference>
<proteinExistence type="predicted"/>
<dbReference type="CDD" id="cd06170">
    <property type="entry name" value="LuxR_C_like"/>
    <property type="match status" value="1"/>
</dbReference>